<dbReference type="Proteomes" id="UP000317318">
    <property type="component" value="Chromosome"/>
</dbReference>
<proteinExistence type="predicted"/>
<evidence type="ECO:0000313" key="1">
    <source>
        <dbReference type="EMBL" id="QDT39751.1"/>
    </source>
</evidence>
<dbReference type="KEGG" id="svp:Pan189_41600"/>
<name>A0A517R7F7_9PLAN</name>
<evidence type="ECO:0000313" key="2">
    <source>
        <dbReference type="Proteomes" id="UP000317318"/>
    </source>
</evidence>
<organism evidence="1 2">
    <name type="scientific">Stratiformator vulcanicus</name>
    <dbReference type="NCBI Taxonomy" id="2527980"/>
    <lineage>
        <taxon>Bacteria</taxon>
        <taxon>Pseudomonadati</taxon>
        <taxon>Planctomycetota</taxon>
        <taxon>Planctomycetia</taxon>
        <taxon>Planctomycetales</taxon>
        <taxon>Planctomycetaceae</taxon>
        <taxon>Stratiformator</taxon>
    </lineage>
</organism>
<gene>
    <name evidence="1" type="ORF">Pan189_41600</name>
</gene>
<dbReference type="AlphaFoldDB" id="A0A517R7F7"/>
<dbReference type="EMBL" id="CP036268">
    <property type="protein sequence ID" value="QDT39751.1"/>
    <property type="molecule type" value="Genomic_DNA"/>
</dbReference>
<accession>A0A517R7F7</accession>
<reference evidence="1 2" key="1">
    <citation type="submission" date="2019-02" db="EMBL/GenBank/DDBJ databases">
        <title>Deep-cultivation of Planctomycetes and their phenomic and genomic characterization uncovers novel biology.</title>
        <authorList>
            <person name="Wiegand S."/>
            <person name="Jogler M."/>
            <person name="Boedeker C."/>
            <person name="Pinto D."/>
            <person name="Vollmers J."/>
            <person name="Rivas-Marin E."/>
            <person name="Kohn T."/>
            <person name="Peeters S.H."/>
            <person name="Heuer A."/>
            <person name="Rast P."/>
            <person name="Oberbeckmann S."/>
            <person name="Bunk B."/>
            <person name="Jeske O."/>
            <person name="Meyerdierks A."/>
            <person name="Storesund J.E."/>
            <person name="Kallscheuer N."/>
            <person name="Luecker S."/>
            <person name="Lage O.M."/>
            <person name="Pohl T."/>
            <person name="Merkel B.J."/>
            <person name="Hornburger P."/>
            <person name="Mueller R.-W."/>
            <person name="Bruemmer F."/>
            <person name="Labrenz M."/>
            <person name="Spormann A.M."/>
            <person name="Op den Camp H."/>
            <person name="Overmann J."/>
            <person name="Amann R."/>
            <person name="Jetten M.S.M."/>
            <person name="Mascher T."/>
            <person name="Medema M.H."/>
            <person name="Devos D.P."/>
            <person name="Kaster A.-K."/>
            <person name="Ovreas L."/>
            <person name="Rohde M."/>
            <person name="Galperin M.Y."/>
            <person name="Jogler C."/>
        </authorList>
    </citation>
    <scope>NUCLEOTIDE SEQUENCE [LARGE SCALE GENOMIC DNA]</scope>
    <source>
        <strain evidence="1 2">Pan189</strain>
    </source>
</reference>
<sequence>MKNGILQDWVCRLGLRYQGVLLTVVRGCDTLPKDCDLKTLSRFLRYLILRPHCGDPRKSSSFIQFCLIRDLTSTKRSSPRSSDPA</sequence>
<keyword evidence="2" id="KW-1185">Reference proteome</keyword>
<protein>
    <submittedName>
        <fullName evidence="1">Uncharacterized protein</fullName>
    </submittedName>
</protein>